<keyword evidence="9" id="KW-1185">Reference proteome</keyword>
<evidence type="ECO:0000256" key="3">
    <source>
        <dbReference type="ARBA" id="ARBA00022475"/>
    </source>
</evidence>
<feature type="transmembrane region" description="Helical" evidence="7">
    <location>
        <begin position="100"/>
        <end position="122"/>
    </location>
</feature>
<evidence type="ECO:0000313" key="9">
    <source>
        <dbReference type="Proteomes" id="UP000311605"/>
    </source>
</evidence>
<feature type="transmembrane region" description="Helical" evidence="7">
    <location>
        <begin position="70"/>
        <end position="88"/>
    </location>
</feature>
<dbReference type="InterPro" id="IPR051907">
    <property type="entry name" value="DoxX-like_oxidoreductase"/>
</dbReference>
<dbReference type="RefSeq" id="WP_139677031.1">
    <property type="nucleotide sequence ID" value="NZ_VDMN01000003.1"/>
</dbReference>
<sequence length="129" mass="13979">MLQNIDRSQPYFLGLLRAVSALVLFSYGTQKILHFPAAQSVPPVGSLSWVAGMLELVLGFCVLIGFKTRYAAFVLSGLMACAYFIGHFPRGFYPAQNGGVASILFCFIFLYIFAAGPGPVSVDAKMKSK</sequence>
<keyword evidence="3" id="KW-1003">Cell membrane</keyword>
<dbReference type="GO" id="GO:0005886">
    <property type="term" value="C:plasma membrane"/>
    <property type="evidence" value="ECO:0007669"/>
    <property type="project" value="UniProtKB-SubCell"/>
</dbReference>
<proteinExistence type="inferred from homology"/>
<dbReference type="PANTHER" id="PTHR33452:SF4">
    <property type="entry name" value="BLL4328 PROTEIN"/>
    <property type="match status" value="1"/>
</dbReference>
<keyword evidence="5 7" id="KW-1133">Transmembrane helix</keyword>
<gene>
    <name evidence="8" type="ORF">FHP24_14915</name>
</gene>
<comment type="similarity">
    <text evidence="2">Belongs to the DoxX family.</text>
</comment>
<evidence type="ECO:0000256" key="6">
    <source>
        <dbReference type="ARBA" id="ARBA00023136"/>
    </source>
</evidence>
<feature type="transmembrane region" description="Helical" evidence="7">
    <location>
        <begin position="41"/>
        <end position="63"/>
    </location>
</feature>
<evidence type="ECO:0000256" key="7">
    <source>
        <dbReference type="SAM" id="Phobius"/>
    </source>
</evidence>
<dbReference type="InterPro" id="IPR032808">
    <property type="entry name" value="DoxX"/>
</dbReference>
<reference evidence="8 9" key="1">
    <citation type="submission" date="2019-06" db="EMBL/GenBank/DDBJ databases">
        <title>The draft genome of Rhizobium smilacinae PTYR-5.</title>
        <authorList>
            <person name="Liu L."/>
            <person name="Li L."/>
            <person name="Zhang X."/>
        </authorList>
    </citation>
    <scope>NUCLEOTIDE SEQUENCE [LARGE SCALE GENOMIC DNA]</scope>
    <source>
        <strain evidence="8 9">PTYR-5</strain>
    </source>
</reference>
<keyword evidence="4 7" id="KW-0812">Transmembrane</keyword>
<keyword evidence="6 7" id="KW-0472">Membrane</keyword>
<comment type="subcellular location">
    <subcellularLocation>
        <location evidence="1">Cell membrane</location>
        <topology evidence="1">Multi-pass membrane protein</topology>
    </subcellularLocation>
</comment>
<organism evidence="8 9">
    <name type="scientific">Aliirhizobium smilacinae</name>
    <dbReference type="NCBI Taxonomy" id="1395944"/>
    <lineage>
        <taxon>Bacteria</taxon>
        <taxon>Pseudomonadati</taxon>
        <taxon>Pseudomonadota</taxon>
        <taxon>Alphaproteobacteria</taxon>
        <taxon>Hyphomicrobiales</taxon>
        <taxon>Rhizobiaceae</taxon>
        <taxon>Aliirhizobium</taxon>
    </lineage>
</organism>
<evidence type="ECO:0000256" key="2">
    <source>
        <dbReference type="ARBA" id="ARBA00006679"/>
    </source>
</evidence>
<dbReference type="Proteomes" id="UP000311605">
    <property type="component" value="Unassembled WGS sequence"/>
</dbReference>
<comment type="caution">
    <text evidence="8">The sequence shown here is derived from an EMBL/GenBank/DDBJ whole genome shotgun (WGS) entry which is preliminary data.</text>
</comment>
<dbReference type="PANTHER" id="PTHR33452">
    <property type="entry name" value="OXIDOREDUCTASE CATD-RELATED"/>
    <property type="match status" value="1"/>
</dbReference>
<evidence type="ECO:0000256" key="1">
    <source>
        <dbReference type="ARBA" id="ARBA00004651"/>
    </source>
</evidence>
<dbReference type="AlphaFoldDB" id="A0A5C4XGR6"/>
<dbReference type="Pfam" id="PF07681">
    <property type="entry name" value="DoxX"/>
    <property type="match status" value="1"/>
</dbReference>
<name>A0A5C4XGR6_9HYPH</name>
<evidence type="ECO:0000256" key="5">
    <source>
        <dbReference type="ARBA" id="ARBA00022989"/>
    </source>
</evidence>
<evidence type="ECO:0000313" key="8">
    <source>
        <dbReference type="EMBL" id="TNM62532.1"/>
    </source>
</evidence>
<feature type="transmembrane region" description="Helical" evidence="7">
    <location>
        <begin position="12"/>
        <end position="29"/>
    </location>
</feature>
<accession>A0A5C4XGR6</accession>
<evidence type="ECO:0000256" key="4">
    <source>
        <dbReference type="ARBA" id="ARBA00022692"/>
    </source>
</evidence>
<dbReference type="EMBL" id="VDMN01000003">
    <property type="protein sequence ID" value="TNM62532.1"/>
    <property type="molecule type" value="Genomic_DNA"/>
</dbReference>
<protein>
    <submittedName>
        <fullName evidence="8">DoxX family protein</fullName>
    </submittedName>
</protein>
<dbReference type="OrthoDB" id="9808524at2"/>